<dbReference type="SMART" id="SM00558">
    <property type="entry name" value="JmjC"/>
    <property type="match status" value="1"/>
</dbReference>
<dbReference type="GO" id="GO:0010468">
    <property type="term" value="P:regulation of gene expression"/>
    <property type="evidence" value="ECO:0007669"/>
    <property type="project" value="TreeGrafter"/>
</dbReference>
<dbReference type="PROSITE" id="PS51184">
    <property type="entry name" value="JMJC"/>
    <property type="match status" value="1"/>
</dbReference>
<dbReference type="SUPFAM" id="SSF51197">
    <property type="entry name" value="Clavaminate synthase-like"/>
    <property type="match status" value="1"/>
</dbReference>
<dbReference type="GO" id="GO:0032452">
    <property type="term" value="F:histone demethylase activity"/>
    <property type="evidence" value="ECO:0007669"/>
    <property type="project" value="TreeGrafter"/>
</dbReference>
<feature type="domain" description="JmjC" evidence="2">
    <location>
        <begin position="139"/>
        <end position="305"/>
    </location>
</feature>
<dbReference type="STRING" id="448386.A0A2V3J561"/>
<gene>
    <name evidence="3" type="ORF">BWQ96_01086</name>
</gene>
<evidence type="ECO:0000259" key="2">
    <source>
        <dbReference type="PROSITE" id="PS51184"/>
    </source>
</evidence>
<organism evidence="3 4">
    <name type="scientific">Gracilariopsis chorda</name>
    <dbReference type="NCBI Taxonomy" id="448386"/>
    <lineage>
        <taxon>Eukaryota</taxon>
        <taxon>Rhodophyta</taxon>
        <taxon>Florideophyceae</taxon>
        <taxon>Rhodymeniophycidae</taxon>
        <taxon>Gracilariales</taxon>
        <taxon>Gracilariaceae</taxon>
        <taxon>Gracilariopsis</taxon>
    </lineage>
</organism>
<dbReference type="GO" id="GO:0005634">
    <property type="term" value="C:nucleus"/>
    <property type="evidence" value="ECO:0007669"/>
    <property type="project" value="TreeGrafter"/>
</dbReference>
<dbReference type="Proteomes" id="UP000247409">
    <property type="component" value="Unassembled WGS sequence"/>
</dbReference>
<evidence type="ECO:0000256" key="1">
    <source>
        <dbReference type="SAM" id="MobiDB-lite"/>
    </source>
</evidence>
<dbReference type="GO" id="GO:0000785">
    <property type="term" value="C:chromatin"/>
    <property type="evidence" value="ECO:0007669"/>
    <property type="project" value="TreeGrafter"/>
</dbReference>
<feature type="region of interest" description="Disordered" evidence="1">
    <location>
        <begin position="83"/>
        <end position="144"/>
    </location>
</feature>
<dbReference type="Gene3D" id="2.60.120.650">
    <property type="entry name" value="Cupin"/>
    <property type="match status" value="1"/>
</dbReference>
<name>A0A2V3J561_9FLOR</name>
<sequence>MRAALQQMYGMLCADGELQMRVRDEGEYWYKDIDRAQDVFWHALKKGIAGKPLSVDYGVDVEVEGALDSKEMPYAGWYGNSKQAKSLTQRRKSSKRDHVKSKGNVTTNDNSVRQNESSGSRNVKGQDGSQGATAKKSADPKRDIRNFDQETLLRLLPQMPGINRSMYYVGQLFTRFCWHTEDASLNSISYLHEGSAEKVWYAVPPENAADFERYASENVFSPSPIHDDTCGQQLLMNKTTMFDPRDLVKHGVPVYRVVHKPRSFVVTAPRACHAGFNCGFNIAEAVNFANPAWFPHGREAMSFARRVYTPLCIPWEYLVYHEAR</sequence>
<feature type="compositionally biased region" description="Basic residues" evidence="1">
    <location>
        <begin position="88"/>
        <end position="101"/>
    </location>
</feature>
<dbReference type="AlphaFoldDB" id="A0A2V3J561"/>
<comment type="caution">
    <text evidence="3">The sequence shown here is derived from an EMBL/GenBank/DDBJ whole genome shotgun (WGS) entry which is preliminary data.</text>
</comment>
<proteinExistence type="predicted"/>
<feature type="compositionally biased region" description="Polar residues" evidence="1">
    <location>
        <begin position="103"/>
        <end position="132"/>
    </location>
</feature>
<dbReference type="OrthoDB" id="9547406at2759"/>
<keyword evidence="4" id="KW-1185">Reference proteome</keyword>
<dbReference type="PANTHER" id="PTHR10694">
    <property type="entry name" value="LYSINE-SPECIFIC DEMETHYLASE"/>
    <property type="match status" value="1"/>
</dbReference>
<evidence type="ECO:0000313" key="3">
    <source>
        <dbReference type="EMBL" id="PXF49137.1"/>
    </source>
</evidence>
<accession>A0A2V3J561</accession>
<reference evidence="3 4" key="1">
    <citation type="journal article" date="2018" name="Mol. Biol. Evol.">
        <title>Analysis of the draft genome of the red seaweed Gracilariopsis chorda provides insights into genome size evolution in Rhodophyta.</title>
        <authorList>
            <person name="Lee J."/>
            <person name="Yang E.C."/>
            <person name="Graf L."/>
            <person name="Yang J.H."/>
            <person name="Qiu H."/>
            <person name="Zel Zion U."/>
            <person name="Chan C.X."/>
            <person name="Stephens T.G."/>
            <person name="Weber A.P.M."/>
            <person name="Boo G.H."/>
            <person name="Boo S.M."/>
            <person name="Kim K.M."/>
            <person name="Shin Y."/>
            <person name="Jung M."/>
            <person name="Lee S.J."/>
            <person name="Yim H.S."/>
            <person name="Lee J.H."/>
            <person name="Bhattacharya D."/>
            <person name="Yoon H.S."/>
        </authorList>
    </citation>
    <scope>NUCLEOTIDE SEQUENCE [LARGE SCALE GENOMIC DNA]</scope>
    <source>
        <strain evidence="3 4">SKKU-2015</strain>
        <tissue evidence="3">Whole body</tissue>
    </source>
</reference>
<evidence type="ECO:0000313" key="4">
    <source>
        <dbReference type="Proteomes" id="UP000247409"/>
    </source>
</evidence>
<dbReference type="Pfam" id="PF02373">
    <property type="entry name" value="JmjC"/>
    <property type="match status" value="1"/>
</dbReference>
<dbReference type="InterPro" id="IPR003347">
    <property type="entry name" value="JmjC_dom"/>
</dbReference>
<protein>
    <recommendedName>
        <fullName evidence="2">JmjC domain-containing protein</fullName>
    </recommendedName>
</protein>
<dbReference type="EMBL" id="NBIV01000008">
    <property type="protein sequence ID" value="PXF49137.1"/>
    <property type="molecule type" value="Genomic_DNA"/>
</dbReference>